<dbReference type="Proteomes" id="UP000664417">
    <property type="component" value="Unassembled WGS sequence"/>
</dbReference>
<feature type="domain" description="Thioredoxin" evidence="2">
    <location>
        <begin position="1"/>
        <end position="126"/>
    </location>
</feature>
<comment type="caution">
    <text evidence="3">The sequence shown here is derived from an EMBL/GenBank/DDBJ whole genome shotgun (WGS) entry which is preliminary data.</text>
</comment>
<name>A0A8J7QCD4_9BACT</name>
<reference evidence="3" key="1">
    <citation type="submission" date="2021-03" db="EMBL/GenBank/DDBJ databases">
        <authorList>
            <person name="Wang G."/>
        </authorList>
    </citation>
    <scope>NUCLEOTIDE SEQUENCE</scope>
    <source>
        <strain evidence="3">KCTC 12899</strain>
    </source>
</reference>
<dbReference type="InterPro" id="IPR013766">
    <property type="entry name" value="Thioredoxin_domain"/>
</dbReference>
<dbReference type="GO" id="GO:0015035">
    <property type="term" value="F:protein-disulfide reductase activity"/>
    <property type="evidence" value="ECO:0007669"/>
    <property type="project" value="TreeGrafter"/>
</dbReference>
<gene>
    <name evidence="3" type="ORF">J3U88_00685</name>
</gene>
<sequence>MLTTLFIGLLLNDTQFFKGSVDDLFSTAKEQQKVVVVDVYTEWCGPCKLMDRNTWSNEKVLSFLTENAVSMKIDAEKGEGQNFAKKYKVAGYPCILIFNSEGELIDRRMGYLPPREFLNWANSSLE</sequence>
<dbReference type="PANTHER" id="PTHR32234:SF0">
    <property type="entry name" value="THIOL:DISULFIDE INTERCHANGE PROTEIN DSBD"/>
    <property type="match status" value="1"/>
</dbReference>
<dbReference type="AlphaFoldDB" id="A0A8J7QCD4"/>
<dbReference type="InterPro" id="IPR017937">
    <property type="entry name" value="Thioredoxin_CS"/>
</dbReference>
<keyword evidence="1" id="KW-0676">Redox-active center</keyword>
<dbReference type="Pfam" id="PF13098">
    <property type="entry name" value="Thioredoxin_2"/>
    <property type="match status" value="1"/>
</dbReference>
<dbReference type="EMBL" id="JAFREP010000001">
    <property type="protein sequence ID" value="MBO1316955.1"/>
    <property type="molecule type" value="Genomic_DNA"/>
</dbReference>
<dbReference type="InterPro" id="IPR036249">
    <property type="entry name" value="Thioredoxin-like_sf"/>
</dbReference>
<proteinExistence type="predicted"/>
<organism evidence="3 4">
    <name type="scientific">Acanthopleuribacter pedis</name>
    <dbReference type="NCBI Taxonomy" id="442870"/>
    <lineage>
        <taxon>Bacteria</taxon>
        <taxon>Pseudomonadati</taxon>
        <taxon>Acidobacteriota</taxon>
        <taxon>Holophagae</taxon>
        <taxon>Acanthopleuribacterales</taxon>
        <taxon>Acanthopleuribacteraceae</taxon>
        <taxon>Acanthopleuribacter</taxon>
    </lineage>
</organism>
<dbReference type="SUPFAM" id="SSF52833">
    <property type="entry name" value="Thioredoxin-like"/>
    <property type="match status" value="1"/>
</dbReference>
<dbReference type="PANTHER" id="PTHR32234">
    <property type="entry name" value="THIOL:DISULFIDE INTERCHANGE PROTEIN DSBD"/>
    <property type="match status" value="1"/>
</dbReference>
<dbReference type="RefSeq" id="WP_207856191.1">
    <property type="nucleotide sequence ID" value="NZ_JAFREP010000001.1"/>
</dbReference>
<evidence type="ECO:0000259" key="2">
    <source>
        <dbReference type="PROSITE" id="PS51352"/>
    </source>
</evidence>
<evidence type="ECO:0000313" key="3">
    <source>
        <dbReference type="EMBL" id="MBO1316955.1"/>
    </source>
</evidence>
<accession>A0A8J7QCD4</accession>
<protein>
    <submittedName>
        <fullName evidence="3">Thioredoxin family protein</fullName>
    </submittedName>
</protein>
<keyword evidence="4" id="KW-1185">Reference proteome</keyword>
<dbReference type="PROSITE" id="PS00194">
    <property type="entry name" value="THIOREDOXIN_1"/>
    <property type="match status" value="1"/>
</dbReference>
<evidence type="ECO:0000313" key="4">
    <source>
        <dbReference type="Proteomes" id="UP000664417"/>
    </source>
</evidence>
<dbReference type="Gene3D" id="3.40.30.10">
    <property type="entry name" value="Glutaredoxin"/>
    <property type="match status" value="1"/>
</dbReference>
<evidence type="ECO:0000256" key="1">
    <source>
        <dbReference type="ARBA" id="ARBA00023284"/>
    </source>
</evidence>
<dbReference type="InterPro" id="IPR012336">
    <property type="entry name" value="Thioredoxin-like_fold"/>
</dbReference>
<dbReference type="PROSITE" id="PS51352">
    <property type="entry name" value="THIOREDOXIN_2"/>
    <property type="match status" value="1"/>
</dbReference>
<dbReference type="GO" id="GO:0045454">
    <property type="term" value="P:cell redox homeostasis"/>
    <property type="evidence" value="ECO:0007669"/>
    <property type="project" value="TreeGrafter"/>
</dbReference>